<dbReference type="EMBL" id="AQGS01000225">
    <property type="protein sequence ID" value="EPS41674.1"/>
    <property type="molecule type" value="Genomic_DNA"/>
</dbReference>
<comment type="caution">
    <text evidence="2">The sequence shown here is derived from an EMBL/GenBank/DDBJ whole genome shotgun (WGS) entry which is preliminary data.</text>
</comment>
<feature type="region of interest" description="Disordered" evidence="1">
    <location>
        <begin position="64"/>
        <end position="87"/>
    </location>
</feature>
<protein>
    <submittedName>
        <fullName evidence="2">Uncharacterized protein</fullName>
    </submittedName>
</protein>
<dbReference type="Proteomes" id="UP000015100">
    <property type="component" value="Unassembled WGS sequence"/>
</dbReference>
<keyword evidence="3" id="KW-1185">Reference proteome</keyword>
<dbReference type="HOGENOM" id="CLU_190851_0_0_1"/>
<evidence type="ECO:0000256" key="1">
    <source>
        <dbReference type="SAM" id="MobiDB-lite"/>
    </source>
</evidence>
<dbReference type="AlphaFoldDB" id="S8AFJ5"/>
<organism evidence="2 3">
    <name type="scientific">Dactylellina haptotyla (strain CBS 200.50)</name>
    <name type="common">Nematode-trapping fungus</name>
    <name type="synonym">Monacrosporium haptotylum</name>
    <dbReference type="NCBI Taxonomy" id="1284197"/>
    <lineage>
        <taxon>Eukaryota</taxon>
        <taxon>Fungi</taxon>
        <taxon>Dikarya</taxon>
        <taxon>Ascomycota</taxon>
        <taxon>Pezizomycotina</taxon>
        <taxon>Orbiliomycetes</taxon>
        <taxon>Orbiliales</taxon>
        <taxon>Orbiliaceae</taxon>
        <taxon>Dactylellina</taxon>
    </lineage>
</organism>
<feature type="compositionally biased region" description="Basic and acidic residues" evidence="1">
    <location>
        <begin position="72"/>
        <end position="87"/>
    </location>
</feature>
<dbReference type="OrthoDB" id="2555959at2759"/>
<reference evidence="3" key="2">
    <citation type="submission" date="2013-04" db="EMBL/GenBank/DDBJ databases">
        <title>Genomic mechanisms accounting for the adaptation to parasitism in nematode-trapping fungi.</title>
        <authorList>
            <person name="Ahren D.G."/>
        </authorList>
    </citation>
    <scope>NUCLEOTIDE SEQUENCE [LARGE SCALE GENOMIC DNA]</scope>
    <source>
        <strain evidence="3">CBS 200.50</strain>
    </source>
</reference>
<reference evidence="2 3" key="1">
    <citation type="journal article" date="2013" name="PLoS Genet.">
        <title>Genomic mechanisms accounting for the adaptation to parasitism in nematode-trapping fungi.</title>
        <authorList>
            <person name="Meerupati T."/>
            <person name="Andersson K.M."/>
            <person name="Friman E."/>
            <person name="Kumar D."/>
            <person name="Tunlid A."/>
            <person name="Ahren D."/>
        </authorList>
    </citation>
    <scope>NUCLEOTIDE SEQUENCE [LARGE SCALE GENOMIC DNA]</scope>
    <source>
        <strain evidence="2 3">CBS 200.50</strain>
    </source>
</reference>
<evidence type="ECO:0000313" key="2">
    <source>
        <dbReference type="EMBL" id="EPS41674.1"/>
    </source>
</evidence>
<gene>
    <name evidence="2" type="ORF">H072_4424</name>
</gene>
<evidence type="ECO:0000313" key="3">
    <source>
        <dbReference type="Proteomes" id="UP000015100"/>
    </source>
</evidence>
<sequence length="87" mass="9761">MSAIWRWFTSLSQTSRLALGGGLIAYGLVGEYVTDRAADAFGLTPTEEDKQKLKEMIPKISVVEKNQTQSTQDRDIESQLAELRKSR</sequence>
<dbReference type="OMA" id="MAWASIG"/>
<accession>S8AFJ5</accession>
<dbReference type="STRING" id="1284197.S8AFJ5"/>
<name>S8AFJ5_DACHA</name>
<proteinExistence type="predicted"/>